<dbReference type="AlphaFoldDB" id="A0A9P4HQD0"/>
<keyword evidence="3" id="KW-1185">Reference proteome</keyword>
<dbReference type="EMBL" id="ML978740">
    <property type="protein sequence ID" value="KAF2084491.1"/>
    <property type="molecule type" value="Genomic_DNA"/>
</dbReference>
<dbReference type="Proteomes" id="UP000799776">
    <property type="component" value="Unassembled WGS sequence"/>
</dbReference>
<reference evidence="2" key="1">
    <citation type="journal article" date="2020" name="Stud. Mycol.">
        <title>101 Dothideomycetes genomes: a test case for predicting lifestyles and emergence of pathogens.</title>
        <authorList>
            <person name="Haridas S."/>
            <person name="Albert R."/>
            <person name="Binder M."/>
            <person name="Bloem J."/>
            <person name="Labutti K."/>
            <person name="Salamov A."/>
            <person name="Andreopoulos B."/>
            <person name="Baker S."/>
            <person name="Barry K."/>
            <person name="Bills G."/>
            <person name="Bluhm B."/>
            <person name="Cannon C."/>
            <person name="Castanera R."/>
            <person name="Culley D."/>
            <person name="Daum C."/>
            <person name="Ezra D."/>
            <person name="Gonzalez J."/>
            <person name="Henrissat B."/>
            <person name="Kuo A."/>
            <person name="Liang C."/>
            <person name="Lipzen A."/>
            <person name="Lutzoni F."/>
            <person name="Magnuson J."/>
            <person name="Mondo S."/>
            <person name="Nolan M."/>
            <person name="Ohm R."/>
            <person name="Pangilinan J."/>
            <person name="Park H.-J."/>
            <person name="Ramirez L."/>
            <person name="Alfaro M."/>
            <person name="Sun H."/>
            <person name="Tritt A."/>
            <person name="Yoshinaga Y."/>
            <person name="Zwiers L.-H."/>
            <person name="Turgeon B."/>
            <person name="Goodwin S."/>
            <person name="Spatafora J."/>
            <person name="Crous P."/>
            <person name="Grigoriev I."/>
        </authorList>
    </citation>
    <scope>NUCLEOTIDE SEQUENCE</scope>
    <source>
        <strain evidence="2">CBS 121410</strain>
    </source>
</reference>
<comment type="caution">
    <text evidence="2">The sequence shown here is derived from an EMBL/GenBank/DDBJ whole genome shotgun (WGS) entry which is preliminary data.</text>
</comment>
<name>A0A9P4HQD0_9PEZI</name>
<proteinExistence type="predicted"/>
<sequence>MPLSVLLRGWRVLAWVWRVFAGSRIWTGGATATLGSRRLAGKRMAAIALQHRPDSTCICRGDLGERERDVKCPVAAPRGSSNSSQAEEAEPVSMSIGRSWARHPPSTTPSPVRRCGRTSH</sequence>
<gene>
    <name evidence="2" type="ORF">K490DRAFT_59470</name>
</gene>
<protein>
    <submittedName>
        <fullName evidence="2">Uncharacterized protein</fullName>
    </submittedName>
</protein>
<organism evidence="2 3">
    <name type="scientific">Saccharata proteae CBS 121410</name>
    <dbReference type="NCBI Taxonomy" id="1314787"/>
    <lineage>
        <taxon>Eukaryota</taxon>
        <taxon>Fungi</taxon>
        <taxon>Dikarya</taxon>
        <taxon>Ascomycota</taxon>
        <taxon>Pezizomycotina</taxon>
        <taxon>Dothideomycetes</taxon>
        <taxon>Dothideomycetes incertae sedis</taxon>
        <taxon>Botryosphaeriales</taxon>
        <taxon>Saccharataceae</taxon>
        <taxon>Saccharata</taxon>
    </lineage>
</organism>
<evidence type="ECO:0000256" key="1">
    <source>
        <dbReference type="SAM" id="MobiDB-lite"/>
    </source>
</evidence>
<evidence type="ECO:0000313" key="2">
    <source>
        <dbReference type="EMBL" id="KAF2084491.1"/>
    </source>
</evidence>
<feature type="region of interest" description="Disordered" evidence="1">
    <location>
        <begin position="73"/>
        <end position="120"/>
    </location>
</feature>
<evidence type="ECO:0000313" key="3">
    <source>
        <dbReference type="Proteomes" id="UP000799776"/>
    </source>
</evidence>
<accession>A0A9P4HQD0</accession>